<evidence type="ECO:0000256" key="1">
    <source>
        <dbReference type="ARBA" id="ARBA00022676"/>
    </source>
</evidence>
<evidence type="ECO:0000256" key="2">
    <source>
        <dbReference type="ARBA" id="ARBA00022679"/>
    </source>
</evidence>
<proteinExistence type="predicted"/>
<keyword evidence="2" id="KW-0808">Transferase</keyword>
<dbReference type="AlphaFoldDB" id="A0A1F5Y6J3"/>
<dbReference type="InterPro" id="IPR051199">
    <property type="entry name" value="LPS_LOS_Heptosyltrfase"/>
</dbReference>
<dbReference type="Proteomes" id="UP000177720">
    <property type="component" value="Unassembled WGS sequence"/>
</dbReference>
<dbReference type="GO" id="GO:0005829">
    <property type="term" value="C:cytosol"/>
    <property type="evidence" value="ECO:0007669"/>
    <property type="project" value="TreeGrafter"/>
</dbReference>
<dbReference type="Gene3D" id="3.40.50.2000">
    <property type="entry name" value="Glycogen Phosphorylase B"/>
    <property type="match status" value="2"/>
</dbReference>
<dbReference type="SUPFAM" id="SSF53756">
    <property type="entry name" value="UDP-Glycosyltransferase/glycogen phosphorylase"/>
    <property type="match status" value="1"/>
</dbReference>
<dbReference type="InterPro" id="IPR002201">
    <property type="entry name" value="Glyco_trans_9"/>
</dbReference>
<organism evidence="3 4">
    <name type="scientific">Candidatus Giovannonibacteria bacterium RIFCSPLOWO2_12_43_8</name>
    <dbReference type="NCBI Taxonomy" id="1798361"/>
    <lineage>
        <taxon>Bacteria</taxon>
        <taxon>Candidatus Giovannoniibacteriota</taxon>
    </lineage>
</organism>
<dbReference type="EMBL" id="MFIN01000013">
    <property type="protein sequence ID" value="OGF95669.1"/>
    <property type="molecule type" value="Genomic_DNA"/>
</dbReference>
<gene>
    <name evidence="3" type="ORF">A2Y47_02370</name>
</gene>
<dbReference type="GO" id="GO:0008713">
    <property type="term" value="F:ADP-heptose-lipopolysaccharide heptosyltransferase activity"/>
    <property type="evidence" value="ECO:0007669"/>
    <property type="project" value="TreeGrafter"/>
</dbReference>
<accession>A0A1F5Y6J3</accession>
<reference evidence="3 4" key="1">
    <citation type="journal article" date="2016" name="Nat. Commun.">
        <title>Thousands of microbial genomes shed light on interconnected biogeochemical processes in an aquifer system.</title>
        <authorList>
            <person name="Anantharaman K."/>
            <person name="Brown C.T."/>
            <person name="Hug L.A."/>
            <person name="Sharon I."/>
            <person name="Castelle C.J."/>
            <person name="Probst A.J."/>
            <person name="Thomas B.C."/>
            <person name="Singh A."/>
            <person name="Wilkins M.J."/>
            <person name="Karaoz U."/>
            <person name="Brodie E.L."/>
            <person name="Williams K.H."/>
            <person name="Hubbard S.S."/>
            <person name="Banfield J.F."/>
        </authorList>
    </citation>
    <scope>NUCLEOTIDE SEQUENCE [LARGE SCALE GENOMIC DNA]</scope>
</reference>
<protein>
    <recommendedName>
        <fullName evidence="5">Glycosyl transferase family 9</fullName>
    </recommendedName>
</protein>
<sequence length="368" mass="42087">MIRCYFRFLKRGRADKKTHHLNKVLIVQLAKLGDMVCTTPVFRAFKEKYPDAELFVLGDKINKELLADNADVSEYIVWTKNFKEMRRELRSRKFDFALLVGPSPEALALLYLSDIPHIAAPILEGGYSPLQTRAYRFLTRLVDTRPHKVGNYAPREYLRLLETIGIESDDTKKNLSYSQFGKEKVTKFYEKNGVKIGADFVVGIFPSTGYKIKLWGRDKFACVAEWLRVSYKAKIVLIGSETDIKEVEEFLSHIPREMNLANAFNAFNVDELKAAISMMSLFISVDTGPIYIAEAFGIPTVDIVGPMNDEDQPPKGPKNRIVKAERRRPAITVLNTRNINIKEAYRQSKDISVKMVIDEVEKLIKVIR</sequence>
<dbReference type="PANTHER" id="PTHR30160">
    <property type="entry name" value="TETRAACYLDISACCHARIDE 4'-KINASE-RELATED"/>
    <property type="match status" value="1"/>
</dbReference>
<dbReference type="PANTHER" id="PTHR30160:SF7">
    <property type="entry name" value="ADP-HEPTOSE--LPS HEPTOSYLTRANSFERASE 2"/>
    <property type="match status" value="1"/>
</dbReference>
<evidence type="ECO:0000313" key="3">
    <source>
        <dbReference type="EMBL" id="OGF95669.1"/>
    </source>
</evidence>
<dbReference type="CDD" id="cd03789">
    <property type="entry name" value="GT9_LPS_heptosyltransferase"/>
    <property type="match status" value="1"/>
</dbReference>
<dbReference type="Pfam" id="PF01075">
    <property type="entry name" value="Glyco_transf_9"/>
    <property type="match status" value="1"/>
</dbReference>
<evidence type="ECO:0000313" key="4">
    <source>
        <dbReference type="Proteomes" id="UP000177720"/>
    </source>
</evidence>
<keyword evidence="1" id="KW-0328">Glycosyltransferase</keyword>
<comment type="caution">
    <text evidence="3">The sequence shown here is derived from an EMBL/GenBank/DDBJ whole genome shotgun (WGS) entry which is preliminary data.</text>
</comment>
<dbReference type="GO" id="GO:0009244">
    <property type="term" value="P:lipopolysaccharide core region biosynthetic process"/>
    <property type="evidence" value="ECO:0007669"/>
    <property type="project" value="TreeGrafter"/>
</dbReference>
<evidence type="ECO:0008006" key="5">
    <source>
        <dbReference type="Google" id="ProtNLM"/>
    </source>
</evidence>
<name>A0A1F5Y6J3_9BACT</name>